<dbReference type="Pfam" id="PF01636">
    <property type="entry name" value="APH"/>
    <property type="match status" value="1"/>
</dbReference>
<dbReference type="Proteomes" id="UP001272052">
    <property type="component" value="Unassembled WGS sequence"/>
</dbReference>
<proteinExistence type="predicted"/>
<feature type="domain" description="Aminoglycoside phosphotransferase" evidence="1">
    <location>
        <begin position="103"/>
        <end position="145"/>
    </location>
</feature>
<dbReference type="EMBL" id="JAWDKC010000011">
    <property type="protein sequence ID" value="MDV0444921.1"/>
    <property type="molecule type" value="Genomic_DNA"/>
</dbReference>
<dbReference type="RefSeq" id="WP_318785333.1">
    <property type="nucleotide sequence ID" value="NZ_JAWDKC010000011.1"/>
</dbReference>
<evidence type="ECO:0000313" key="2">
    <source>
        <dbReference type="EMBL" id="MDV0444921.1"/>
    </source>
</evidence>
<evidence type="ECO:0000313" key="3">
    <source>
        <dbReference type="Proteomes" id="UP001272052"/>
    </source>
</evidence>
<gene>
    <name evidence="2" type="ORF">MmiAt1_04700</name>
</gene>
<reference evidence="2 3" key="1">
    <citation type="submission" date="2023-06" db="EMBL/GenBank/DDBJ databases">
        <title>Genome sequence of Methanimicrococcus sp. At1.</title>
        <authorList>
            <person name="Protasov E."/>
            <person name="Platt K."/>
            <person name="Poehlein A."/>
            <person name="Daniel R."/>
            <person name="Brune A."/>
        </authorList>
    </citation>
    <scope>NUCLEOTIDE SEQUENCE [LARGE SCALE GENOMIC DNA]</scope>
    <source>
        <strain evidence="2 3">At1</strain>
    </source>
</reference>
<protein>
    <recommendedName>
        <fullName evidence="1">Aminoglycoside phosphotransferase domain-containing protein</fullName>
    </recommendedName>
</protein>
<comment type="caution">
    <text evidence="2">The sequence shown here is derived from an EMBL/GenBank/DDBJ whole genome shotgun (WGS) entry which is preliminary data.</text>
</comment>
<sequence length="159" mass="17863">MGGNLKGGRSTQGVVKIGNTVRRPAKESSLFVSEMLTFLEEKGCPYSQRFIGFDEQGREVYEYIEGVVQTEVGEMTIAQLEEIMRILRTIHDTTAELTENGDVLCHHDASPCNIVFRNGVPVALIDWDKCSFGKRWEDIIFSMWSSINGAPPNSEIIFE</sequence>
<organism evidence="2 3">
    <name type="scientific">Methanimicrococcus hacksteinii</name>
    <dbReference type="NCBI Taxonomy" id="3028293"/>
    <lineage>
        <taxon>Archaea</taxon>
        <taxon>Methanobacteriati</taxon>
        <taxon>Methanobacteriota</taxon>
        <taxon>Stenosarchaea group</taxon>
        <taxon>Methanomicrobia</taxon>
        <taxon>Methanosarcinales</taxon>
        <taxon>Methanosarcinaceae</taxon>
        <taxon>Methanimicrococcus</taxon>
    </lineage>
</organism>
<name>A0ABU3VP12_9EURY</name>
<dbReference type="Gene3D" id="3.90.1200.10">
    <property type="match status" value="1"/>
</dbReference>
<dbReference type="SUPFAM" id="SSF56112">
    <property type="entry name" value="Protein kinase-like (PK-like)"/>
    <property type="match status" value="1"/>
</dbReference>
<dbReference type="InterPro" id="IPR002575">
    <property type="entry name" value="Aminoglycoside_PTrfase"/>
</dbReference>
<dbReference type="InterPro" id="IPR011009">
    <property type="entry name" value="Kinase-like_dom_sf"/>
</dbReference>
<accession>A0ABU3VP12</accession>
<keyword evidence="3" id="KW-1185">Reference proteome</keyword>
<evidence type="ECO:0000259" key="1">
    <source>
        <dbReference type="Pfam" id="PF01636"/>
    </source>
</evidence>